<dbReference type="SUPFAM" id="SSF52518">
    <property type="entry name" value="Thiamin diphosphate-binding fold (THDP-binding)"/>
    <property type="match status" value="2"/>
</dbReference>
<dbReference type="Gene3D" id="3.40.50.970">
    <property type="match status" value="2"/>
</dbReference>
<dbReference type="InterPro" id="IPR012000">
    <property type="entry name" value="Thiamin_PyroP_enz_cen_dom"/>
</dbReference>
<evidence type="ECO:0000256" key="1">
    <source>
        <dbReference type="ARBA" id="ARBA00007812"/>
    </source>
</evidence>
<evidence type="ECO:0000313" key="7">
    <source>
        <dbReference type="EMBL" id="MFC0567077.1"/>
    </source>
</evidence>
<comment type="caution">
    <text evidence="7">The sequence shown here is derived from an EMBL/GenBank/DDBJ whole genome shotgun (WGS) entry which is preliminary data.</text>
</comment>
<evidence type="ECO:0000313" key="8">
    <source>
        <dbReference type="Proteomes" id="UP001589894"/>
    </source>
</evidence>
<dbReference type="Pfam" id="PF02775">
    <property type="entry name" value="TPP_enzyme_C"/>
    <property type="match status" value="1"/>
</dbReference>
<dbReference type="Proteomes" id="UP001589894">
    <property type="component" value="Unassembled WGS sequence"/>
</dbReference>
<dbReference type="InterPro" id="IPR012001">
    <property type="entry name" value="Thiamin_PyroP_enz_TPP-bd_dom"/>
</dbReference>
<gene>
    <name evidence="7" type="ORF">ACFFHU_23420</name>
</gene>
<dbReference type="SUPFAM" id="SSF52467">
    <property type="entry name" value="DHS-like NAD/FAD-binding domain"/>
    <property type="match status" value="1"/>
</dbReference>
<keyword evidence="2 3" id="KW-0786">Thiamine pyrophosphate</keyword>
<feature type="domain" description="Thiamine pyrophosphate enzyme N-terminal TPP-binding" evidence="6">
    <location>
        <begin position="8"/>
        <end position="117"/>
    </location>
</feature>
<proteinExistence type="inferred from homology"/>
<comment type="similarity">
    <text evidence="1 3">Belongs to the TPP enzyme family.</text>
</comment>
<feature type="domain" description="Thiamine pyrophosphate enzyme central" evidence="4">
    <location>
        <begin position="202"/>
        <end position="332"/>
    </location>
</feature>
<evidence type="ECO:0000259" key="4">
    <source>
        <dbReference type="Pfam" id="PF00205"/>
    </source>
</evidence>
<dbReference type="Pfam" id="PF02776">
    <property type="entry name" value="TPP_enzyme_N"/>
    <property type="match status" value="1"/>
</dbReference>
<dbReference type="EMBL" id="JBHLUE010000019">
    <property type="protein sequence ID" value="MFC0567077.1"/>
    <property type="molecule type" value="Genomic_DNA"/>
</dbReference>
<evidence type="ECO:0000259" key="5">
    <source>
        <dbReference type="Pfam" id="PF02775"/>
    </source>
</evidence>
<dbReference type="InterPro" id="IPR047211">
    <property type="entry name" value="POXB-like"/>
</dbReference>
<dbReference type="InterPro" id="IPR029035">
    <property type="entry name" value="DHS-like_NAD/FAD-binding_dom"/>
</dbReference>
<feature type="domain" description="Thiamine pyrophosphate enzyme TPP-binding" evidence="5">
    <location>
        <begin position="392"/>
        <end position="548"/>
    </location>
</feature>
<evidence type="ECO:0000256" key="2">
    <source>
        <dbReference type="ARBA" id="ARBA00023052"/>
    </source>
</evidence>
<reference evidence="7 8" key="1">
    <citation type="submission" date="2024-09" db="EMBL/GenBank/DDBJ databases">
        <authorList>
            <person name="Sun Q."/>
            <person name="Mori K."/>
        </authorList>
    </citation>
    <scope>NUCLEOTIDE SEQUENCE [LARGE SCALE GENOMIC DNA]</scope>
    <source>
        <strain evidence="7 8">TBRC 2205</strain>
    </source>
</reference>
<dbReference type="InterPro" id="IPR029061">
    <property type="entry name" value="THDP-binding"/>
</dbReference>
<dbReference type="InterPro" id="IPR000399">
    <property type="entry name" value="TPP-bd_CS"/>
</dbReference>
<dbReference type="InterPro" id="IPR011766">
    <property type="entry name" value="TPP_enzyme_TPP-bd"/>
</dbReference>
<name>A0ABV6P220_9ACTN</name>
<evidence type="ECO:0000256" key="3">
    <source>
        <dbReference type="RuleBase" id="RU362132"/>
    </source>
</evidence>
<organism evidence="7 8">
    <name type="scientific">Plantactinospora siamensis</name>
    <dbReference type="NCBI Taxonomy" id="555372"/>
    <lineage>
        <taxon>Bacteria</taxon>
        <taxon>Bacillati</taxon>
        <taxon>Actinomycetota</taxon>
        <taxon>Actinomycetes</taxon>
        <taxon>Micromonosporales</taxon>
        <taxon>Micromonosporaceae</taxon>
        <taxon>Plantactinospora</taxon>
    </lineage>
</organism>
<protein>
    <submittedName>
        <fullName evidence="7">Thiamine pyrophosphate-binding protein</fullName>
    </submittedName>
</protein>
<dbReference type="RefSeq" id="WP_377342274.1">
    <property type="nucleotide sequence ID" value="NZ_JBHLUE010000019.1"/>
</dbReference>
<evidence type="ECO:0000259" key="6">
    <source>
        <dbReference type="Pfam" id="PF02776"/>
    </source>
</evidence>
<dbReference type="PANTHER" id="PTHR42981:SF2">
    <property type="entry name" value="PYRUVATE DEHYDROGENASE [UBIQUINONE]"/>
    <property type="match status" value="1"/>
</dbReference>
<dbReference type="Pfam" id="PF00205">
    <property type="entry name" value="TPP_enzyme_M"/>
    <property type="match status" value="1"/>
</dbReference>
<dbReference type="PANTHER" id="PTHR42981">
    <property type="entry name" value="PYRUVATE DEHYDROGENASE [UBIQUINONE]"/>
    <property type="match status" value="1"/>
</dbReference>
<sequence>MAEPARAVADLIVDRLRAWRVPRVFGYPGEAVAAIVTAIERAGGDPGFVRVRHEETAGFMATGHAKFTGGVGVCLANHGPGAVRLLPGLYDAKLDGQPVVAIVGEQARSPLGGAYQQGIEPTRLFADACGQFLRVARTAEQVPILIDRAIRVASATRSPTCVVVPDILQLAAVPDPFPAQGGSSAMAPGLPPARVVPHGSDLNAAAHVIGAGQRVAILVGQGAAGAASEILELADRVDAGVAASLLGKPVLDERLPFHTGVLGHAGGAASAQLMAGCDTLVLIGTNNPWTDFYPLPGEANAVQIDIDGRKLATRYPVSVPLVGDAAETLRALLPLVPNRQNRQWRDLVEGTVDRAREEAIARTDEPGEPVNPRRVLYELSARMPADGSVTVDVGSVTYWYARHLQLPVGARAQVCGTLAAVGTALPYAVAAKLAAPDRPVIALTGDGAMQVDGLAELVTIADRWHQWPDPRLVVLVLNNRDRAGREGPGWGAGDGRRGSATGALPLPDVPYAGWARLLGLHGVRVDRPELVGAAWDEALAADRPTVLEAVVDPAVRLDPPELPFAHLRGAPAGGAGPGDRRWRDQRLREHAIEELS</sequence>
<keyword evidence="8" id="KW-1185">Reference proteome</keyword>
<dbReference type="Gene3D" id="3.40.50.1220">
    <property type="entry name" value="TPP-binding domain"/>
    <property type="match status" value="1"/>
</dbReference>
<dbReference type="PROSITE" id="PS00187">
    <property type="entry name" value="TPP_ENZYMES"/>
    <property type="match status" value="1"/>
</dbReference>
<accession>A0ABV6P220</accession>